<gene>
    <name evidence="2" type="ORF">O3P16_00775</name>
</gene>
<reference evidence="2 3" key="1">
    <citation type="submission" date="2022-12" db="EMBL/GenBank/DDBJ databases">
        <title>Chitinophagaceae gen. sp. nov., a new member of the family Chitinophagaceae, isolated from soil in a chemical factory.</title>
        <authorList>
            <person name="Ke Z."/>
        </authorList>
    </citation>
    <scope>NUCLEOTIDE SEQUENCE [LARGE SCALE GENOMIC DNA]</scope>
    <source>
        <strain evidence="2 3">LY-5</strain>
    </source>
</reference>
<dbReference type="NCBIfam" id="TIGR04131">
    <property type="entry name" value="Bac_Flav_CTERM"/>
    <property type="match status" value="1"/>
</dbReference>
<dbReference type="InterPro" id="IPR026341">
    <property type="entry name" value="T9SS_type_B"/>
</dbReference>
<dbReference type="Gene3D" id="2.60.40.10">
    <property type="entry name" value="Immunoglobulins"/>
    <property type="match status" value="5"/>
</dbReference>
<dbReference type="SMART" id="SM00089">
    <property type="entry name" value="PKD"/>
    <property type="match status" value="6"/>
</dbReference>
<accession>A0ABT4UES0</accession>
<dbReference type="Pfam" id="PF18911">
    <property type="entry name" value="PKD_4"/>
    <property type="match status" value="2"/>
</dbReference>
<comment type="caution">
    <text evidence="2">The sequence shown here is derived from an EMBL/GenBank/DDBJ whole genome shotgun (WGS) entry which is preliminary data.</text>
</comment>
<name>A0ABT4UES0_9BACT</name>
<dbReference type="Proteomes" id="UP001210231">
    <property type="component" value="Unassembled WGS sequence"/>
</dbReference>
<dbReference type="RefSeq" id="WP_407029655.1">
    <property type="nucleotide sequence ID" value="NZ_JAQGEF010000001.1"/>
</dbReference>
<evidence type="ECO:0000313" key="3">
    <source>
        <dbReference type="Proteomes" id="UP001210231"/>
    </source>
</evidence>
<feature type="domain" description="PKD" evidence="1">
    <location>
        <begin position="724"/>
        <end position="792"/>
    </location>
</feature>
<dbReference type="Pfam" id="PF13585">
    <property type="entry name" value="CHU_C"/>
    <property type="match status" value="1"/>
</dbReference>
<evidence type="ECO:0000259" key="1">
    <source>
        <dbReference type="PROSITE" id="PS50093"/>
    </source>
</evidence>
<proteinExistence type="predicted"/>
<protein>
    <submittedName>
        <fullName evidence="2">PKD domain-containing protein</fullName>
    </submittedName>
</protein>
<dbReference type="InterPro" id="IPR022409">
    <property type="entry name" value="PKD/Chitinase_dom"/>
</dbReference>
<dbReference type="InterPro" id="IPR000601">
    <property type="entry name" value="PKD_dom"/>
</dbReference>
<feature type="domain" description="PKD" evidence="1">
    <location>
        <begin position="991"/>
        <end position="1047"/>
    </location>
</feature>
<dbReference type="SUPFAM" id="SSF49299">
    <property type="entry name" value="PKD domain"/>
    <property type="match status" value="4"/>
</dbReference>
<dbReference type="InterPro" id="IPR035234">
    <property type="entry name" value="IgGFc-bd_N"/>
</dbReference>
<dbReference type="InterPro" id="IPR013783">
    <property type="entry name" value="Ig-like_fold"/>
</dbReference>
<dbReference type="CDD" id="cd00146">
    <property type="entry name" value="PKD"/>
    <property type="match status" value="2"/>
</dbReference>
<organism evidence="2 3">
    <name type="scientific">Polluticaenibacter yanchengensis</name>
    <dbReference type="NCBI Taxonomy" id="3014562"/>
    <lineage>
        <taxon>Bacteria</taxon>
        <taxon>Pseudomonadati</taxon>
        <taxon>Bacteroidota</taxon>
        <taxon>Chitinophagia</taxon>
        <taxon>Chitinophagales</taxon>
        <taxon>Chitinophagaceae</taxon>
        <taxon>Polluticaenibacter</taxon>
    </lineage>
</organism>
<sequence>MAQKKSNKGKEFWTGYGHNQFFTTNQGGGETMVLYLSAEEPATVTVSINGTGFTRTYNIPANTAIATEPMPRGLGGGDDARLYSQGKYDKGIHIVSDTPIVAYAHVYGQTSSGSTMLLPVETFGYNYYSVNTEQNYASDAYSWFFVVASENNTRIRITPSQNTFGINRNQAFEVDLQKGEIYNVLGRIQTGTFGFDLTGSYIKSIEGADGKCHPVGVFSGSSRTSICANAWASGDFIIQQVFPSEAWGTEYLTAPTSSTVNATNLNRNRFRVTVKDRTTIVYRNGVRLTGLVNNFYYEYASDEADYITANKPIMVSQIMVSEGGCGNTGRGDPDMFYISSVPQAVKRTIFYNTNKEGITHNFVTIIVPNGGLSSLKIDGGTSFSHQYVHPNNNKYTVVVKSLPASQMQHIVECDSGFTAVTYGMGTAESYGYNAGTFINDLDTKIDFVNTSDKYSVDYTCAGTTFFPQVKTMYNPTSITWHFSRVEHLNFDRDTTVTDLSSVEVITENGRTYNQYTYKGNLAFSKPGKYLVPITIYDLTLDNCSQSQTLTIEIEVKEAPVTDYAITGAICKEGTVKLSEVKQTDWTAVEWQWLNGETVLSENVSFDWRVPDAPTADITLQAVNGLDGCVATVTKTLNIEALPVAEIITDMAKENLCVTNEVALTVKTADAIKTYTWTIAGVSYNGEKQLITFSSAGVKNISLEILGENGCKQTIDSSINVVDNPVAGFTVASAGLCQNGEIAFTNASTTSTGALTYNWTLAAGVNSNEENPKHVFSTAGTKQVTLKIASADGCTDEIVKAIEVSALPDLEIVTAKPDYCMNDKVALSLTSAGKIVSAAWILPDGSTSGNLAIEWQNNNSATAIFKASVTDDNGCKSAEESLTINYHEVAAFNIAANSNAAICSGTNAQFEVTDNAPLKNYKWLIDSHTFTTATAGYTFATAGNYNITVEVEDNYGCTASKTESFTVAKPPVADFSWSNSIACTFNEINFVNNSTDAVSNSWQFGLSGTANTEVNPKYIFETTGSRNIVLTVTAANGCKNTVTKAILIVEAPVLTVNNNKTTYCQGDDIILSALSTSSLVGINWRLPDASASTGTSVNWNNAKAGNLQFEVMATDDKGCHTAPVKHTVTVNALPFVDAGNDMLVPTLTSIKLNGRTNAGNDASISWSPIINLDNPSVLTPTLYVEDSVKYILTVADANGCIAKDSVYINAIKGSEYIPNAFSPNNDGINDTWWVPAVLLNPKMTVTVFNRWGNVCTTLHYGKLKWDGTINGKPAPSGTYYYVAQDEHKKISGSITLLR</sequence>
<dbReference type="PANTHER" id="PTHR46534:SF1">
    <property type="entry name" value="IGGFC-BINDING PROTEIN N-TERMINAL DOMAIN-CONTAINING PROTEIN"/>
    <property type="match status" value="1"/>
</dbReference>
<dbReference type="PANTHER" id="PTHR46534">
    <property type="entry name" value="IGGFC_BINDING DOMAIN-CONTAINING PROTEIN"/>
    <property type="match status" value="1"/>
</dbReference>
<evidence type="ECO:0000313" key="2">
    <source>
        <dbReference type="EMBL" id="MDA3613323.1"/>
    </source>
</evidence>
<dbReference type="PROSITE" id="PS50093">
    <property type="entry name" value="PKD"/>
    <property type="match status" value="2"/>
</dbReference>
<dbReference type="EMBL" id="JAQGEF010000001">
    <property type="protein sequence ID" value="MDA3613323.1"/>
    <property type="molecule type" value="Genomic_DNA"/>
</dbReference>
<dbReference type="InterPro" id="IPR035986">
    <property type="entry name" value="PKD_dom_sf"/>
</dbReference>
<dbReference type="Pfam" id="PF17517">
    <property type="entry name" value="IgGFc_binding"/>
    <property type="match status" value="1"/>
</dbReference>
<keyword evidence="3" id="KW-1185">Reference proteome</keyword>